<reference evidence="2" key="1">
    <citation type="submission" date="2022-06" db="EMBL/GenBank/DDBJ databases">
        <title>Sphingomicrobium sedimins sp. nov., a marine bacterium isolated from tidal flat.</title>
        <authorList>
            <person name="Kim C.-H."/>
            <person name="Yoo Y."/>
            <person name="Kim J.-J."/>
        </authorList>
    </citation>
    <scope>NUCLEOTIDE SEQUENCE</scope>
    <source>
        <strain evidence="2">GRR-S6-50</strain>
    </source>
</reference>
<dbReference type="InterPro" id="IPR012924">
    <property type="entry name" value="TfuA_core"/>
</dbReference>
<dbReference type="RefSeq" id="WP_252112176.1">
    <property type="nucleotide sequence ID" value="NZ_JAMSHT010000001.1"/>
</dbReference>
<protein>
    <submittedName>
        <fullName evidence="2">TfuA domain-containing protein</fullName>
    </submittedName>
</protein>
<dbReference type="AlphaFoldDB" id="A0A9X2EF15"/>
<keyword evidence="3" id="KW-1185">Reference proteome</keyword>
<evidence type="ECO:0000313" key="3">
    <source>
        <dbReference type="Proteomes" id="UP001155128"/>
    </source>
</evidence>
<dbReference type="Proteomes" id="UP001155128">
    <property type="component" value="Unassembled WGS sequence"/>
</dbReference>
<feature type="domain" description="TfuA-like core" evidence="1">
    <location>
        <begin position="46"/>
        <end position="164"/>
    </location>
</feature>
<accession>A0A9X2EF15</accession>
<gene>
    <name evidence="2" type="ORF">NDO55_02705</name>
</gene>
<evidence type="ECO:0000313" key="2">
    <source>
        <dbReference type="EMBL" id="MCM8556728.1"/>
    </source>
</evidence>
<sequence>MIVFAGPSLPLDLRDRWRGIDWRAPAEAGDFLALVDEAPAKVLLLDGYFEERAAVMHKEALSLMAAGTRLYGASSMGALRAAELHEFGMTGIGSIFDAYRSGLLVGDDEVALVHGDARIGWKAVSVPMVDVRATLVAAVRAGIIEPATARILRKRWHDIYYVDREWPPMIDAAEGIASRETLGAIAGMHVELKEADAIHAMDVALSDEAPAMPIDVPQTDFLEALRRRPTV</sequence>
<name>A0A9X2EF15_9SPHN</name>
<evidence type="ECO:0000259" key="1">
    <source>
        <dbReference type="Pfam" id="PF07812"/>
    </source>
</evidence>
<proteinExistence type="predicted"/>
<organism evidence="2 3">
    <name type="scientific">Sphingomicrobium sediminis</name>
    <dbReference type="NCBI Taxonomy" id="2950949"/>
    <lineage>
        <taxon>Bacteria</taxon>
        <taxon>Pseudomonadati</taxon>
        <taxon>Pseudomonadota</taxon>
        <taxon>Alphaproteobacteria</taxon>
        <taxon>Sphingomonadales</taxon>
        <taxon>Sphingomonadaceae</taxon>
        <taxon>Sphingomicrobium</taxon>
    </lineage>
</organism>
<dbReference type="Pfam" id="PF07812">
    <property type="entry name" value="TfuA"/>
    <property type="match status" value="1"/>
</dbReference>
<comment type="caution">
    <text evidence="2">The sequence shown here is derived from an EMBL/GenBank/DDBJ whole genome shotgun (WGS) entry which is preliminary data.</text>
</comment>
<dbReference type="EMBL" id="JAMSHT010000001">
    <property type="protein sequence ID" value="MCM8556728.1"/>
    <property type="molecule type" value="Genomic_DNA"/>
</dbReference>